<name>Q0H2Y5_9ACTN</name>
<organism evidence="3">
    <name type="scientific">Actinomadura melliaura</name>
    <dbReference type="NCBI Taxonomy" id="360723"/>
    <lineage>
        <taxon>Bacteria</taxon>
        <taxon>Bacillati</taxon>
        <taxon>Actinomycetota</taxon>
        <taxon>Actinomycetes</taxon>
        <taxon>Streptosporangiales</taxon>
        <taxon>Thermomonosporaceae</taxon>
        <taxon>Actinomadura</taxon>
    </lineage>
</organism>
<accession>Q0H2Y5</accession>
<dbReference type="InterPro" id="IPR029479">
    <property type="entry name" value="Nitroreductase"/>
</dbReference>
<dbReference type="InterPro" id="IPR052544">
    <property type="entry name" value="Bacteriocin_Proc_Enz"/>
</dbReference>
<evidence type="ECO:0000259" key="2">
    <source>
        <dbReference type="Pfam" id="PF00881"/>
    </source>
</evidence>
<evidence type="ECO:0000313" key="3">
    <source>
        <dbReference type="EMBL" id="ABC02779.1"/>
    </source>
</evidence>
<dbReference type="Pfam" id="PF00881">
    <property type="entry name" value="Nitroreductase"/>
    <property type="match status" value="1"/>
</dbReference>
<dbReference type="Gene3D" id="3.40.109.10">
    <property type="entry name" value="NADH Oxidase"/>
    <property type="match status" value="2"/>
</dbReference>
<dbReference type="CDD" id="cd02142">
    <property type="entry name" value="McbC_SagB-like_oxidoreductase"/>
    <property type="match status" value="1"/>
</dbReference>
<protein>
    <recommendedName>
        <fullName evidence="2">Nitroreductase domain-containing protein</fullName>
    </recommendedName>
</protein>
<sequence length="509" mass="53897">MSAFDRLVAAGRELPDLSGVDWGALPARYKRYPRQGVRLPYPPRRTRTELGRLGDLLFSVNGLSRLLWLTDADLTLHHGTPSITGSTTPSIAVPGTGGHGDALVETARPIPSAGARYPVELYVCSGPEVPGLPPGVYHYDPPRHALDAVRAGESRTEVNRALGAGDGPVPELIVLLTTVFWRTAAKYGAFAHRLLGLDAGVAAEQMLQAAARHGLPATLHTTLSVERVDRILGLNAFAESTVAAVTCGRSVPPSTAPLSRPVTAVSPETSIVGLDHLADLAEVHAACMRAAPPPPEPPVREPWGPGSQPHALTPHPLPNAEQPPDAEPSPNAALLTRRSTLSGYSPTAITPADLARVLRSLHPGSWVQHLILIHRVTGLPTGSYRYDATTHTLLRIGPRPDLLPTVPPLLRKEYGEAAAVLVPVGDYAGGGELGHRLLTLETGRQLQRAALAAAAARLACRIHCDFPGPTLLAWMGVDTSSLDTLALMTLGVPPRRSVPADLCFSPALE</sequence>
<dbReference type="NCBIfam" id="TIGR03605">
    <property type="entry name" value="antibiot_sagB"/>
    <property type="match status" value="1"/>
</dbReference>
<dbReference type="EMBL" id="DQ297453">
    <property type="protein sequence ID" value="ABC02779.1"/>
    <property type="molecule type" value="Genomic_DNA"/>
</dbReference>
<dbReference type="AlphaFoldDB" id="Q0H2Y5"/>
<dbReference type="InterPro" id="IPR000415">
    <property type="entry name" value="Nitroreductase-like"/>
</dbReference>
<evidence type="ECO:0000256" key="1">
    <source>
        <dbReference type="SAM" id="MobiDB-lite"/>
    </source>
</evidence>
<feature type="region of interest" description="Disordered" evidence="1">
    <location>
        <begin position="289"/>
        <end position="331"/>
    </location>
</feature>
<proteinExistence type="predicted"/>
<dbReference type="SUPFAM" id="SSF55469">
    <property type="entry name" value="FMN-dependent nitroreductase-like"/>
    <property type="match status" value="1"/>
</dbReference>
<dbReference type="PANTHER" id="PTHR43745">
    <property type="entry name" value="NITROREDUCTASE MJ1384-RELATED"/>
    <property type="match status" value="1"/>
</dbReference>
<dbReference type="InterPro" id="IPR020051">
    <property type="entry name" value="SagB-type_dehydrogenase"/>
</dbReference>
<dbReference type="GO" id="GO:0016491">
    <property type="term" value="F:oxidoreductase activity"/>
    <property type="evidence" value="ECO:0007669"/>
    <property type="project" value="InterPro"/>
</dbReference>
<reference evidence="3" key="1">
    <citation type="journal article" date="2006" name="Chem. Biol.">
        <title>Deciphering indolocarbazole and enediyne aminodideoxypentose biosynthesis through comparative genomics: insights from the AT2433 biosynthetic locus.</title>
        <authorList>
            <person name="Gao Q."/>
            <person name="Zhang C."/>
            <person name="Blanchard S."/>
            <person name="Thorson J.S."/>
        </authorList>
    </citation>
    <scope>NUCLEOTIDE SEQUENCE</scope>
    <source>
        <strain evidence="3">SCC 1655</strain>
    </source>
</reference>
<feature type="domain" description="Nitroreductase" evidence="2">
    <location>
        <begin position="102"/>
        <end position="248"/>
    </location>
</feature>
<dbReference type="PANTHER" id="PTHR43745:SF2">
    <property type="entry name" value="NITROREDUCTASE MJ1384-RELATED"/>
    <property type="match status" value="1"/>
</dbReference>